<sequence>MGRVTTEPRPRHTPQPPGHGLARPGDRRTTAIAALLLAASAAAVIWLLLGHGGHGLQTVPTTAFTFAGTDRAEQTDGTGQDPGTDRVAHSGSATPTGGDCAVRAPRPRDCPGPHCAARIPRSRGCEYAAHPDPHPPTCCRP</sequence>
<protein>
    <submittedName>
        <fullName evidence="3">Uncharacterized protein</fullName>
    </submittedName>
</protein>
<accession>A0A7U9L147</accession>
<comment type="caution">
    <text evidence="3">The sequence shown here is derived from an EMBL/GenBank/DDBJ whole genome shotgun (WGS) entry which is preliminary data.</text>
</comment>
<evidence type="ECO:0000313" key="3">
    <source>
        <dbReference type="EMBL" id="GCD38443.1"/>
    </source>
</evidence>
<dbReference type="EMBL" id="BHZC01000001">
    <property type="protein sequence ID" value="GCD38443.1"/>
    <property type="molecule type" value="Genomic_DNA"/>
</dbReference>
<dbReference type="AlphaFoldDB" id="A0A7U9L147"/>
<organism evidence="3 4">
    <name type="scientific">Streptomyces chrestomyceticus JCM 4735</name>
    <dbReference type="NCBI Taxonomy" id="1306181"/>
    <lineage>
        <taxon>Bacteria</taxon>
        <taxon>Bacillati</taxon>
        <taxon>Actinomycetota</taxon>
        <taxon>Actinomycetes</taxon>
        <taxon>Kitasatosporales</taxon>
        <taxon>Streptomycetaceae</taxon>
        <taxon>Streptomyces</taxon>
    </lineage>
</organism>
<dbReference type="Proteomes" id="UP000287830">
    <property type="component" value="Unassembled WGS sequence"/>
</dbReference>
<evidence type="ECO:0000313" key="4">
    <source>
        <dbReference type="Proteomes" id="UP000287830"/>
    </source>
</evidence>
<keyword evidence="2" id="KW-0472">Membrane</keyword>
<keyword evidence="2" id="KW-0812">Transmembrane</keyword>
<evidence type="ECO:0000256" key="1">
    <source>
        <dbReference type="SAM" id="MobiDB-lite"/>
    </source>
</evidence>
<feature type="region of interest" description="Disordered" evidence="1">
    <location>
        <begin position="69"/>
        <end position="113"/>
    </location>
</feature>
<feature type="region of interest" description="Disordered" evidence="1">
    <location>
        <begin position="1"/>
        <end position="25"/>
    </location>
</feature>
<gene>
    <name evidence="3" type="ORF">OEIGOIKO_06256</name>
</gene>
<feature type="transmembrane region" description="Helical" evidence="2">
    <location>
        <begin position="31"/>
        <end position="49"/>
    </location>
</feature>
<evidence type="ECO:0000256" key="2">
    <source>
        <dbReference type="SAM" id="Phobius"/>
    </source>
</evidence>
<name>A0A7U9L147_9ACTN</name>
<feature type="compositionally biased region" description="Basic and acidic residues" evidence="1">
    <location>
        <begin position="1"/>
        <end position="10"/>
    </location>
</feature>
<keyword evidence="2" id="KW-1133">Transmembrane helix</keyword>
<proteinExistence type="predicted"/>
<reference evidence="3 4" key="1">
    <citation type="submission" date="2018-11" db="EMBL/GenBank/DDBJ databases">
        <title>Whole genome sequence of Streptomyces chrestomyceticus NBRC 13444(T).</title>
        <authorList>
            <person name="Komaki H."/>
            <person name="Tamura T."/>
        </authorList>
    </citation>
    <scope>NUCLEOTIDE SEQUENCE [LARGE SCALE GENOMIC DNA]</scope>
    <source>
        <strain evidence="3 4">NBRC 13444</strain>
    </source>
</reference>